<evidence type="ECO:0000313" key="3">
    <source>
        <dbReference type="Proteomes" id="UP000578091"/>
    </source>
</evidence>
<keyword evidence="1" id="KW-0472">Membrane</keyword>
<dbReference type="RefSeq" id="WP_180680414.1">
    <property type="nucleotide sequence ID" value="NZ_JACCKA010000095.1"/>
</dbReference>
<protein>
    <submittedName>
        <fullName evidence="2">Uncharacterized protein</fullName>
    </submittedName>
</protein>
<keyword evidence="1" id="KW-1133">Transmembrane helix</keyword>
<keyword evidence="3" id="KW-1185">Reference proteome</keyword>
<dbReference type="Proteomes" id="UP000578091">
    <property type="component" value="Unassembled WGS sequence"/>
</dbReference>
<evidence type="ECO:0000256" key="1">
    <source>
        <dbReference type="SAM" id="Phobius"/>
    </source>
</evidence>
<comment type="caution">
    <text evidence="2">The sequence shown here is derived from an EMBL/GenBank/DDBJ whole genome shotgun (WGS) entry which is preliminary data.</text>
</comment>
<gene>
    <name evidence="2" type="ORF">H0E84_19935</name>
</gene>
<proteinExistence type="predicted"/>
<keyword evidence="1" id="KW-0812">Transmembrane</keyword>
<feature type="transmembrane region" description="Helical" evidence="1">
    <location>
        <begin position="6"/>
        <end position="22"/>
    </location>
</feature>
<organism evidence="2 3">
    <name type="scientific">Luteimonas salinisoli</name>
    <dbReference type="NCBI Taxonomy" id="2752307"/>
    <lineage>
        <taxon>Bacteria</taxon>
        <taxon>Pseudomonadati</taxon>
        <taxon>Pseudomonadota</taxon>
        <taxon>Gammaproteobacteria</taxon>
        <taxon>Lysobacterales</taxon>
        <taxon>Lysobacteraceae</taxon>
        <taxon>Luteimonas</taxon>
    </lineage>
</organism>
<accession>A0A853JJV0</accession>
<dbReference type="EMBL" id="JACCKA010000095">
    <property type="protein sequence ID" value="NZA28650.1"/>
    <property type="molecule type" value="Genomic_DNA"/>
</dbReference>
<evidence type="ECO:0000313" key="2">
    <source>
        <dbReference type="EMBL" id="NZA28650.1"/>
    </source>
</evidence>
<reference evidence="2 3" key="1">
    <citation type="submission" date="2020-07" db="EMBL/GenBank/DDBJ databases">
        <title>Luteimonas sp. SJ-92.</title>
        <authorList>
            <person name="Huang X.-X."/>
            <person name="Xu L."/>
            <person name="Sun J.-Q."/>
        </authorList>
    </citation>
    <scope>NUCLEOTIDE SEQUENCE [LARGE SCALE GENOMIC DNA]</scope>
    <source>
        <strain evidence="2 3">SJ-92</strain>
    </source>
</reference>
<dbReference type="AlphaFoldDB" id="A0A853JJV0"/>
<sequence length="188" mass="20522">MDWHIFATIAAPVVALFVGALLDRKLERRPRLISFLSHATAVRVNPPDGQPFNINSHSIVVRNAGRLAATNLRLGHNHLPADFSIWPPSEHVVNRRDDGTAEIVFPTLVPGEQVVITYLYPSPTTFSQINTYTKSDSGFAQIVTALTAPMQSPAVKGALTGLATYGAIMLLYNLWHGIVWIRGLTVGS</sequence>
<name>A0A853JJV0_9GAMM</name>